<gene>
    <name evidence="2" type="ORF">GALL_41740</name>
</gene>
<sequence length="171" mass="18567">MSDVSSPLSKPVRGQACSCGSGKPFEACCEPVLTGARPAATAEELMRARFTAHVAGDHAFLHRSYQGTATQPFVAPDDVGSSPWTRLVIHAHETGRTSDVATVDFTAYFVQDGVEQAHQEKAEFHRVDGAWTYTRALRLGPPPRRLEKPKVGRNDPCPCGSGKKYKHCCGQ</sequence>
<protein>
    <recommendedName>
        <fullName evidence="1">YchJ-like middle NTF2-like domain-containing protein</fullName>
    </recommendedName>
</protein>
<dbReference type="EMBL" id="MLJW01000010">
    <property type="protein sequence ID" value="OIR15055.1"/>
    <property type="molecule type" value="Genomic_DNA"/>
</dbReference>
<dbReference type="Pfam" id="PF17775">
    <property type="entry name" value="YchJ_M-like"/>
    <property type="match status" value="1"/>
</dbReference>
<feature type="domain" description="YchJ-like middle NTF2-like" evidence="1">
    <location>
        <begin position="41"/>
        <end position="135"/>
    </location>
</feature>
<comment type="caution">
    <text evidence="2">The sequence shown here is derived from an EMBL/GenBank/DDBJ whole genome shotgun (WGS) entry which is preliminary data.</text>
</comment>
<dbReference type="Pfam" id="PF02810">
    <property type="entry name" value="SEC-C"/>
    <property type="match status" value="1"/>
</dbReference>
<dbReference type="AlphaFoldDB" id="A0A1J5T2N0"/>
<dbReference type="SUPFAM" id="SSF103642">
    <property type="entry name" value="Sec-C motif"/>
    <property type="match status" value="1"/>
</dbReference>
<evidence type="ECO:0000259" key="1">
    <source>
        <dbReference type="Pfam" id="PF17775"/>
    </source>
</evidence>
<proteinExistence type="predicted"/>
<dbReference type="InterPro" id="IPR004027">
    <property type="entry name" value="SEC_C_motif"/>
</dbReference>
<dbReference type="PANTHER" id="PTHR33747">
    <property type="entry name" value="UPF0225 PROTEIN SCO1677"/>
    <property type="match status" value="1"/>
</dbReference>
<dbReference type="InterPro" id="IPR048469">
    <property type="entry name" value="YchJ-like_M"/>
</dbReference>
<evidence type="ECO:0000313" key="2">
    <source>
        <dbReference type="EMBL" id="OIR15055.1"/>
    </source>
</evidence>
<dbReference type="Gene3D" id="3.10.450.50">
    <property type="match status" value="1"/>
</dbReference>
<name>A0A1J5T2N0_9ZZZZ</name>
<dbReference type="SUPFAM" id="SSF54427">
    <property type="entry name" value="NTF2-like"/>
    <property type="match status" value="1"/>
</dbReference>
<accession>A0A1J5T2N0</accession>
<dbReference type="PANTHER" id="PTHR33747:SF1">
    <property type="entry name" value="ADENYLATE CYCLASE-ASSOCIATED CAP C-TERMINAL DOMAIN-CONTAINING PROTEIN"/>
    <property type="match status" value="1"/>
</dbReference>
<dbReference type="InterPro" id="IPR032710">
    <property type="entry name" value="NTF2-like_dom_sf"/>
</dbReference>
<reference evidence="2" key="1">
    <citation type="submission" date="2016-10" db="EMBL/GenBank/DDBJ databases">
        <title>Sequence of Gallionella enrichment culture.</title>
        <authorList>
            <person name="Poehlein A."/>
            <person name="Muehling M."/>
            <person name="Daniel R."/>
        </authorList>
    </citation>
    <scope>NUCLEOTIDE SEQUENCE</scope>
</reference>
<organism evidence="2">
    <name type="scientific">mine drainage metagenome</name>
    <dbReference type="NCBI Taxonomy" id="410659"/>
    <lineage>
        <taxon>unclassified sequences</taxon>
        <taxon>metagenomes</taxon>
        <taxon>ecological metagenomes</taxon>
    </lineage>
</organism>